<dbReference type="PROSITE" id="PS51192">
    <property type="entry name" value="HELICASE_ATP_BIND_1"/>
    <property type="match status" value="1"/>
</dbReference>
<keyword evidence="9" id="KW-0862">Zinc</keyword>
<reference evidence="21" key="1">
    <citation type="journal article" date="2019" name="Int. J. Syst. Evol. Microbiol.">
        <title>The Global Catalogue of Microorganisms (GCM) 10K type strain sequencing project: providing services to taxonomists for standard genome sequencing and annotation.</title>
        <authorList>
            <consortium name="The Broad Institute Genomics Platform"/>
            <consortium name="The Broad Institute Genome Sequencing Center for Infectious Disease"/>
            <person name="Wu L."/>
            <person name="Ma J."/>
        </authorList>
    </citation>
    <scope>NUCLEOTIDE SEQUENCE [LARGE SCALE GENOMIC DNA]</scope>
    <source>
        <strain evidence="21">JCM 6486</strain>
    </source>
</reference>
<comment type="subcellular location">
    <subcellularLocation>
        <location evidence="15">Cell membrane</location>
        <topology evidence="15">Peripheral membrane protein</topology>
        <orientation evidence="15">Cytoplasmic side</orientation>
    </subcellularLocation>
    <subcellularLocation>
        <location evidence="15">Cytoplasm</location>
    </subcellularLocation>
    <subcellularLocation>
        <location evidence="2">Membrane</location>
        <topology evidence="2">Peripheral membrane protein</topology>
    </subcellularLocation>
    <text evidence="15">Distribution is 50-50.</text>
</comment>
<sequence>MGLLDNLFNIADKKEMKKFNKTVDEIDALEPKFQAMSDSELKNMTNVFKERLKNGETVDDILTEAFAVAREASKRVLGMRQYRVQLIGGIVLHQGRIAEMKTGEGKTLVATAPVYLNALTGKGVHVVTVNDYLAKRDKEQMGKIYEFLGMTVGVIVHGQNPQERKAQYECDITYGTNNEYGFDYLKDNMVIHKEQKVQRELNYAIVDEVDSILVDEARTPLIISGPGDKSTHLYSDANTFIHTLKEDNYEIDEKQKSVSLTESGIQKAEVYFGVDNITDIAHIELFHHINQALKAHKIMKLDVDYVVRDGEIVIVDEFTGRLMFGRRYSEGLHQAIEAKEGLRIQRESKTLATITFQNYFRMYNKLSGMTGTAKTEEEEFKAIYKMDVVQIPTNKPILREDLSDSVYKSELGKFNAVVEDIIERHKNKQPVLVGTVSIEKSEVLSMLLKRKGVKHEVLNAKNHHKEAEIVAQAGRLGAVTIATNMAGRGTDIVLGGNPVFLTKKEMKKMGYSEELINTVDADIESLGIELTEDIVKAKADYDKILKKYKEQTEQEQNKVREAGGLAIIGTERHESRRIDNQLRGRAGRQGDPGSSRFYISLEDELMRLFGSERISGMVEKIGLDDETPIEAKMLTKSIENAQKKVEGRNFGIRKHVLQYDDVMNKQREIIYEQRGRVLEGENLQEQIQAMILSIIEESYDIYVTDQGLDLHAYKEHLYHMFMPKGSLEVENFENMKKDDLINAVYEIAKKIYKEKEDMVSPEKMREIERVILLQAVDSYWIDHIDAMDQLRQGIGLRAIGQQDPVVAYKLEGFDMFDNMTKAIKEDTVRYLFNFTVEAPIERKQVVDVDKISSNTDEGQGNKPVKKGEEIGRNDECPCGSGKKYKKCCGR</sequence>
<keyword evidence="7" id="KW-0479">Metal-binding</keyword>
<evidence type="ECO:0000256" key="6">
    <source>
        <dbReference type="ARBA" id="ARBA00022490"/>
    </source>
</evidence>
<evidence type="ECO:0000256" key="8">
    <source>
        <dbReference type="ARBA" id="ARBA00022741"/>
    </source>
</evidence>
<dbReference type="CDD" id="cd17928">
    <property type="entry name" value="DEXDc_SecA"/>
    <property type="match status" value="1"/>
</dbReference>
<evidence type="ECO:0000256" key="14">
    <source>
        <dbReference type="ARBA" id="ARBA00023136"/>
    </source>
</evidence>
<comment type="caution">
    <text evidence="20">The sequence shown here is derived from an EMBL/GenBank/DDBJ whole genome shotgun (WGS) entry which is preliminary data.</text>
</comment>
<accession>A0ABP3XFI5</accession>
<dbReference type="InterPro" id="IPR014001">
    <property type="entry name" value="Helicase_ATP-bd"/>
</dbReference>
<dbReference type="InterPro" id="IPR027417">
    <property type="entry name" value="P-loop_NTPase"/>
</dbReference>
<keyword evidence="10 15" id="KW-0067">ATP-binding</keyword>
<keyword evidence="11 15" id="KW-0653">Protein transport</keyword>
<name>A0ABP3XFI5_9FIRM</name>
<dbReference type="Pfam" id="PF02810">
    <property type="entry name" value="SEC-C"/>
    <property type="match status" value="1"/>
</dbReference>
<dbReference type="Proteomes" id="UP001400965">
    <property type="component" value="Unassembled WGS sequence"/>
</dbReference>
<dbReference type="PROSITE" id="PS01312">
    <property type="entry name" value="SECA"/>
    <property type="match status" value="1"/>
</dbReference>
<dbReference type="InterPro" id="IPR011130">
    <property type="entry name" value="SecA_preprotein_X-link_dom"/>
</dbReference>
<gene>
    <name evidence="15 20" type="primary">secA</name>
    <name evidence="20" type="ORF">GCM10008917_17690</name>
</gene>
<dbReference type="Pfam" id="PF01043">
    <property type="entry name" value="SecA_PP_bind"/>
    <property type="match status" value="1"/>
</dbReference>
<comment type="catalytic activity">
    <reaction evidence="15">
        <text>ATP + H2O + cellular proteinSide 1 = ADP + phosphate + cellular proteinSide 2.</text>
        <dbReference type="EC" id="7.4.2.8"/>
    </reaction>
</comment>
<feature type="region of interest" description="Disordered" evidence="17">
    <location>
        <begin position="851"/>
        <end position="890"/>
    </location>
</feature>
<feature type="domain" description="SecA family profile" evidence="19">
    <location>
        <begin position="1"/>
        <end position="630"/>
    </location>
</feature>
<keyword evidence="13 15" id="KW-0811">Translocation</keyword>
<keyword evidence="5 15" id="KW-1003">Cell membrane</keyword>
<evidence type="ECO:0000256" key="16">
    <source>
        <dbReference type="RuleBase" id="RU003874"/>
    </source>
</evidence>
<feature type="domain" description="Helicase ATP-binding" evidence="18">
    <location>
        <begin position="87"/>
        <end position="245"/>
    </location>
</feature>
<dbReference type="RefSeq" id="WP_346045056.1">
    <property type="nucleotide sequence ID" value="NZ_BAAACP010000009.1"/>
</dbReference>
<dbReference type="Pfam" id="PF21090">
    <property type="entry name" value="P-loop_SecA"/>
    <property type="match status" value="1"/>
</dbReference>
<dbReference type="InterPro" id="IPR020937">
    <property type="entry name" value="SecA_CS"/>
</dbReference>
<comment type="similarity">
    <text evidence="3 15 16">Belongs to the SecA family.</text>
</comment>
<dbReference type="NCBIfam" id="TIGR00963">
    <property type="entry name" value="secA"/>
    <property type="match status" value="1"/>
</dbReference>
<dbReference type="InterPro" id="IPR044722">
    <property type="entry name" value="SecA_SF2_C"/>
</dbReference>
<dbReference type="InterPro" id="IPR000185">
    <property type="entry name" value="SecA"/>
</dbReference>
<evidence type="ECO:0000313" key="20">
    <source>
        <dbReference type="EMBL" id="GAA0864393.1"/>
    </source>
</evidence>
<comment type="subunit">
    <text evidence="15">Monomer and homodimer. Part of the essential Sec protein translocation apparatus which comprises SecA, SecYEG and auxiliary proteins SecDF. Other proteins may also be involved.</text>
</comment>
<evidence type="ECO:0000256" key="3">
    <source>
        <dbReference type="ARBA" id="ARBA00007650"/>
    </source>
</evidence>
<dbReference type="Pfam" id="PF07516">
    <property type="entry name" value="SecA_SW"/>
    <property type="match status" value="1"/>
</dbReference>
<evidence type="ECO:0000256" key="9">
    <source>
        <dbReference type="ARBA" id="ARBA00022833"/>
    </source>
</evidence>
<evidence type="ECO:0000256" key="1">
    <source>
        <dbReference type="ARBA" id="ARBA00001947"/>
    </source>
</evidence>
<feature type="binding site" evidence="15">
    <location>
        <begin position="103"/>
        <end position="107"/>
    </location>
    <ligand>
        <name>ATP</name>
        <dbReference type="ChEBI" id="CHEBI:30616"/>
    </ligand>
</feature>
<keyword evidence="21" id="KW-1185">Reference proteome</keyword>
<evidence type="ECO:0000259" key="18">
    <source>
        <dbReference type="PROSITE" id="PS51192"/>
    </source>
</evidence>
<keyword evidence="6 15" id="KW-0963">Cytoplasm</keyword>
<evidence type="ECO:0000256" key="5">
    <source>
        <dbReference type="ARBA" id="ARBA00022475"/>
    </source>
</evidence>
<dbReference type="Gene3D" id="1.10.3060.10">
    <property type="entry name" value="Helical scaffold and wing domains of SecA"/>
    <property type="match status" value="1"/>
</dbReference>
<dbReference type="InterPro" id="IPR036266">
    <property type="entry name" value="SecA_Wing/Scaffold_sf"/>
</dbReference>
<organism evidence="20 21">
    <name type="scientific">Paraclostridium tenue</name>
    <dbReference type="NCBI Taxonomy" id="1737"/>
    <lineage>
        <taxon>Bacteria</taxon>
        <taxon>Bacillati</taxon>
        <taxon>Bacillota</taxon>
        <taxon>Clostridia</taxon>
        <taxon>Peptostreptococcales</taxon>
        <taxon>Peptostreptococcaceae</taxon>
        <taxon>Paraclostridium</taxon>
    </lineage>
</organism>
<dbReference type="CDD" id="cd18803">
    <property type="entry name" value="SF2_C_secA"/>
    <property type="match status" value="1"/>
</dbReference>
<dbReference type="InterPro" id="IPR014018">
    <property type="entry name" value="SecA_motor_DEAD"/>
</dbReference>
<evidence type="ECO:0000256" key="11">
    <source>
        <dbReference type="ARBA" id="ARBA00022927"/>
    </source>
</evidence>
<dbReference type="Gene3D" id="3.90.1440.10">
    <property type="entry name" value="SecA, preprotein cross-linking domain"/>
    <property type="match status" value="1"/>
</dbReference>
<evidence type="ECO:0000256" key="2">
    <source>
        <dbReference type="ARBA" id="ARBA00004170"/>
    </source>
</evidence>
<dbReference type="HAMAP" id="MF_01382">
    <property type="entry name" value="SecA"/>
    <property type="match status" value="1"/>
</dbReference>
<dbReference type="PANTHER" id="PTHR30612:SF0">
    <property type="entry name" value="CHLOROPLAST PROTEIN-TRANSPORTING ATPASE"/>
    <property type="match status" value="1"/>
</dbReference>
<proteinExistence type="inferred from homology"/>
<dbReference type="SUPFAM" id="SSF81767">
    <property type="entry name" value="Pre-protein crosslinking domain of SecA"/>
    <property type="match status" value="1"/>
</dbReference>
<keyword evidence="12 15" id="KW-1278">Translocase</keyword>
<evidence type="ECO:0000259" key="19">
    <source>
        <dbReference type="PROSITE" id="PS51196"/>
    </source>
</evidence>
<keyword evidence="4 15" id="KW-0813">Transport</keyword>
<dbReference type="PRINTS" id="PR00906">
    <property type="entry name" value="SECA"/>
</dbReference>
<evidence type="ECO:0000256" key="4">
    <source>
        <dbReference type="ARBA" id="ARBA00022448"/>
    </source>
</evidence>
<dbReference type="SUPFAM" id="SSF81886">
    <property type="entry name" value="Helical scaffold and wing domains of SecA"/>
    <property type="match status" value="1"/>
</dbReference>
<dbReference type="PROSITE" id="PS51196">
    <property type="entry name" value="SECA_MOTOR_DEAD"/>
    <property type="match status" value="1"/>
</dbReference>
<evidence type="ECO:0000256" key="17">
    <source>
        <dbReference type="SAM" id="MobiDB-lite"/>
    </source>
</evidence>
<evidence type="ECO:0000256" key="12">
    <source>
        <dbReference type="ARBA" id="ARBA00022967"/>
    </source>
</evidence>
<evidence type="ECO:0000313" key="21">
    <source>
        <dbReference type="Proteomes" id="UP001400965"/>
    </source>
</evidence>
<keyword evidence="8 15" id="KW-0547">Nucleotide-binding</keyword>
<feature type="binding site" evidence="15">
    <location>
        <position position="85"/>
    </location>
    <ligand>
        <name>ATP</name>
        <dbReference type="ChEBI" id="CHEBI:30616"/>
    </ligand>
</feature>
<dbReference type="Gene3D" id="3.40.50.300">
    <property type="entry name" value="P-loop containing nucleotide triphosphate hydrolases"/>
    <property type="match status" value="2"/>
</dbReference>
<dbReference type="SMART" id="SM00958">
    <property type="entry name" value="SecA_PP_bind"/>
    <property type="match status" value="1"/>
</dbReference>
<protein>
    <recommendedName>
        <fullName evidence="15 16">Protein translocase subunit SecA</fullName>
        <ecNumber evidence="15">7.4.2.8</ecNumber>
    </recommendedName>
</protein>
<dbReference type="InterPro" id="IPR004027">
    <property type="entry name" value="SEC_C_motif"/>
</dbReference>
<dbReference type="InterPro" id="IPR011115">
    <property type="entry name" value="SecA_DEAD"/>
</dbReference>
<comment type="function">
    <text evidence="15">Part of the Sec protein translocase complex. Interacts with the SecYEG preprotein conducting channel. Has a central role in coupling the hydrolysis of ATP to the transfer of proteins into and across the cell membrane, serving as an ATP-driven molecular motor driving the stepwise translocation of polypeptide chains across the membrane.</text>
</comment>
<dbReference type="SMART" id="SM00957">
    <property type="entry name" value="SecA_DEAD"/>
    <property type="match status" value="1"/>
</dbReference>
<evidence type="ECO:0000256" key="7">
    <source>
        <dbReference type="ARBA" id="ARBA00022723"/>
    </source>
</evidence>
<keyword evidence="14 15" id="KW-0472">Membrane</keyword>
<evidence type="ECO:0000256" key="10">
    <source>
        <dbReference type="ARBA" id="ARBA00022840"/>
    </source>
</evidence>
<comment type="cofactor">
    <cofactor evidence="1">
        <name>Zn(2+)</name>
        <dbReference type="ChEBI" id="CHEBI:29105"/>
    </cofactor>
</comment>
<evidence type="ECO:0000256" key="13">
    <source>
        <dbReference type="ARBA" id="ARBA00023010"/>
    </source>
</evidence>
<dbReference type="EMBL" id="BAAACP010000009">
    <property type="protein sequence ID" value="GAA0864393.1"/>
    <property type="molecule type" value="Genomic_DNA"/>
</dbReference>
<dbReference type="InterPro" id="IPR011116">
    <property type="entry name" value="SecA_Wing/Scaffold"/>
</dbReference>
<evidence type="ECO:0000256" key="15">
    <source>
        <dbReference type="HAMAP-Rule" id="MF_01382"/>
    </source>
</evidence>
<dbReference type="PANTHER" id="PTHR30612">
    <property type="entry name" value="SECA INNER MEMBRANE COMPONENT OF SEC PROTEIN SECRETION SYSTEM"/>
    <property type="match status" value="1"/>
</dbReference>
<dbReference type="InterPro" id="IPR036670">
    <property type="entry name" value="SecA_X-link_sf"/>
</dbReference>
<dbReference type="Pfam" id="PF07517">
    <property type="entry name" value="SecA_DEAD"/>
    <property type="match status" value="1"/>
</dbReference>
<dbReference type="SUPFAM" id="SSF52540">
    <property type="entry name" value="P-loop containing nucleoside triphosphate hydrolases"/>
    <property type="match status" value="2"/>
</dbReference>
<feature type="compositionally biased region" description="Basic and acidic residues" evidence="17">
    <location>
        <begin position="865"/>
        <end position="875"/>
    </location>
</feature>
<feature type="binding site" evidence="15">
    <location>
        <position position="491"/>
    </location>
    <ligand>
        <name>ATP</name>
        <dbReference type="ChEBI" id="CHEBI:30616"/>
    </ligand>
</feature>
<dbReference type="EC" id="7.4.2.8" evidence="15"/>
<dbReference type="NCBIfam" id="NF009538">
    <property type="entry name" value="PRK12904.1"/>
    <property type="match status" value="1"/>
</dbReference>